<organism evidence="2 3">
    <name type="scientific">Oceanicella actignis</name>
    <dbReference type="NCBI Taxonomy" id="1189325"/>
    <lineage>
        <taxon>Bacteria</taxon>
        <taxon>Pseudomonadati</taxon>
        <taxon>Pseudomonadota</taxon>
        <taxon>Alphaproteobacteria</taxon>
        <taxon>Rhodobacterales</taxon>
        <taxon>Paracoccaceae</taxon>
        <taxon>Oceanicella</taxon>
    </lineage>
</organism>
<protein>
    <recommendedName>
        <fullName evidence="1">YlxR domain-containing protein</fullName>
    </recommendedName>
</protein>
<dbReference type="InterPro" id="IPR035931">
    <property type="entry name" value="YlxR-like_sf"/>
</dbReference>
<evidence type="ECO:0000313" key="2">
    <source>
        <dbReference type="EMBL" id="SHN61736.1"/>
    </source>
</evidence>
<feature type="domain" description="YlxR" evidence="1">
    <location>
        <begin position="15"/>
        <end position="90"/>
    </location>
</feature>
<dbReference type="AlphaFoldDB" id="A0A1M7STL7"/>
<sequence length="214" mass="22977">MTRGGRLKTREQPERRCIATGESAPREGLIRFVLGPDGQVAPDLAERLPGRGAWVTARRDALEKAVRRGLFSRAFKTRAAAAPDLPERVEALLAARLTELIALCRKAGLAVTGFEKVKARLKKGPVAALIEARDGSEQGRAKLRPLAGKAPIVDCLSSRELGLAFGREFVIHAALDEGGLAQSVLRESLRLSGFRTCDDAQDMTTPAQGGKKDG</sequence>
<proteinExistence type="predicted"/>
<dbReference type="CDD" id="cd00279">
    <property type="entry name" value="YlxR"/>
    <property type="match status" value="1"/>
</dbReference>
<dbReference type="PANTHER" id="PTHR34215:SF1">
    <property type="entry name" value="YLXR DOMAIN-CONTAINING PROTEIN"/>
    <property type="match status" value="1"/>
</dbReference>
<dbReference type="NCBIfam" id="NF006622">
    <property type="entry name" value="PRK09190.1"/>
    <property type="match status" value="1"/>
</dbReference>
<gene>
    <name evidence="2" type="ORF">SAMN05216200_103203</name>
</gene>
<dbReference type="EMBL" id="FRDL01000003">
    <property type="protein sequence ID" value="SHN61736.1"/>
    <property type="molecule type" value="Genomic_DNA"/>
</dbReference>
<dbReference type="RefSeq" id="WP_072746780.1">
    <property type="nucleotide sequence ID" value="NZ_FOHL01000001.1"/>
</dbReference>
<dbReference type="STRING" id="1189325.SAMN04488119_101202"/>
<dbReference type="Pfam" id="PF04296">
    <property type="entry name" value="YlxR"/>
    <property type="match status" value="1"/>
</dbReference>
<reference evidence="2 3" key="1">
    <citation type="submission" date="2016-12" db="EMBL/GenBank/DDBJ databases">
        <authorList>
            <person name="Song W.-J."/>
            <person name="Kurnit D.M."/>
        </authorList>
    </citation>
    <scope>NUCLEOTIDE SEQUENCE [LARGE SCALE GENOMIC DNA]</scope>
    <source>
        <strain evidence="2 3">CGMCC 1.10808</strain>
    </source>
</reference>
<dbReference type="PANTHER" id="PTHR34215">
    <property type="entry name" value="BLL0784 PROTEIN"/>
    <property type="match status" value="1"/>
</dbReference>
<dbReference type="InterPro" id="IPR007393">
    <property type="entry name" value="YlxR_dom"/>
</dbReference>
<evidence type="ECO:0000313" key="3">
    <source>
        <dbReference type="Proteomes" id="UP000184066"/>
    </source>
</evidence>
<name>A0A1M7STL7_9RHOB</name>
<dbReference type="OrthoDB" id="9799836at2"/>
<dbReference type="Gene3D" id="3.30.1330.30">
    <property type="match status" value="1"/>
</dbReference>
<dbReference type="SUPFAM" id="SSF64376">
    <property type="entry name" value="YlxR-like"/>
    <property type="match status" value="1"/>
</dbReference>
<dbReference type="InterPro" id="IPR037465">
    <property type="entry name" value="YlxR"/>
</dbReference>
<dbReference type="InterPro" id="IPR029064">
    <property type="entry name" value="Ribosomal_eL30-like_sf"/>
</dbReference>
<dbReference type="Gene3D" id="3.30.1230.10">
    <property type="entry name" value="YlxR-like"/>
    <property type="match status" value="1"/>
</dbReference>
<evidence type="ECO:0000259" key="1">
    <source>
        <dbReference type="Pfam" id="PF04296"/>
    </source>
</evidence>
<dbReference type="Proteomes" id="UP000184066">
    <property type="component" value="Unassembled WGS sequence"/>
</dbReference>
<dbReference type="SUPFAM" id="SSF55315">
    <property type="entry name" value="L30e-like"/>
    <property type="match status" value="1"/>
</dbReference>
<keyword evidence="3" id="KW-1185">Reference proteome</keyword>
<accession>A0A1M7STL7</accession>